<proteinExistence type="inferred from homology"/>
<keyword evidence="3" id="KW-0677">Repeat</keyword>
<feature type="domain" description="ACT" evidence="7">
    <location>
        <begin position="757"/>
        <end position="827"/>
    </location>
</feature>
<dbReference type="InterPro" id="IPR002912">
    <property type="entry name" value="ACT_dom"/>
</dbReference>
<evidence type="ECO:0000256" key="3">
    <source>
        <dbReference type="ARBA" id="ARBA00022737"/>
    </source>
</evidence>
<dbReference type="PANTHER" id="PTHR47320:SF1">
    <property type="entry name" value="BIFUNCTIONAL URIDYLYLTRANSFERASE_URIDYLYL-REMOVING ENZYME"/>
    <property type="match status" value="1"/>
</dbReference>
<dbReference type="InterPro" id="IPR045865">
    <property type="entry name" value="ACT-like_dom_sf"/>
</dbReference>
<dbReference type="InterPro" id="IPR006674">
    <property type="entry name" value="HD_domain"/>
</dbReference>
<evidence type="ECO:0000256" key="6">
    <source>
        <dbReference type="ARBA" id="ARBA00023268"/>
    </source>
</evidence>
<dbReference type="EMBL" id="BLAB01000001">
    <property type="protein sequence ID" value="GER94674.1"/>
    <property type="molecule type" value="Genomic_DNA"/>
</dbReference>
<keyword evidence="5" id="KW-0460">Magnesium</keyword>
<evidence type="ECO:0000256" key="1">
    <source>
        <dbReference type="ARBA" id="ARBA00022679"/>
    </source>
</evidence>
<keyword evidence="6" id="KW-0511">Multifunctional enzyme</keyword>
<dbReference type="GO" id="GO:0008773">
    <property type="term" value="F:[protein-PII] uridylyltransferase activity"/>
    <property type="evidence" value="ECO:0007669"/>
    <property type="project" value="InterPro"/>
</dbReference>
<dbReference type="InterPro" id="IPR010043">
    <property type="entry name" value="UTase/UR"/>
</dbReference>
<keyword evidence="2 9" id="KW-0548">Nucleotidyltransferase</keyword>
<dbReference type="PANTHER" id="PTHR47320">
    <property type="entry name" value="BIFUNCTIONAL URIDYLYLTRANSFERASE/URIDYLYL-REMOVING ENZYME"/>
    <property type="match status" value="1"/>
</dbReference>
<dbReference type="Gene3D" id="1.10.3090.10">
    <property type="entry name" value="cca-adding enzyme, domain 2"/>
    <property type="match status" value="1"/>
</dbReference>
<evidence type="ECO:0000256" key="5">
    <source>
        <dbReference type="ARBA" id="ARBA00022842"/>
    </source>
</evidence>
<dbReference type="Pfam" id="PF01966">
    <property type="entry name" value="HD"/>
    <property type="match status" value="1"/>
</dbReference>
<dbReference type="SUPFAM" id="SSF81301">
    <property type="entry name" value="Nucleotidyltransferase"/>
    <property type="match status" value="1"/>
</dbReference>
<dbReference type="SMART" id="SM00471">
    <property type="entry name" value="HDc"/>
    <property type="match status" value="1"/>
</dbReference>
<dbReference type="PROSITE" id="PS51671">
    <property type="entry name" value="ACT"/>
    <property type="match status" value="1"/>
</dbReference>
<dbReference type="NCBIfam" id="TIGR01693">
    <property type="entry name" value="UTase_glnD"/>
    <property type="match status" value="1"/>
</dbReference>
<gene>
    <name evidence="9" type="ORF">A45J_2438</name>
</gene>
<dbReference type="SUPFAM" id="SSF55021">
    <property type="entry name" value="ACT-like"/>
    <property type="match status" value="1"/>
</dbReference>
<reference evidence="9" key="1">
    <citation type="submission" date="2019-10" db="EMBL/GenBank/DDBJ databases">
        <title>Metagenomic sequencing of thiosulfate-disproportionating enrichment culture.</title>
        <authorList>
            <person name="Umezawa K."/>
            <person name="Kojima H."/>
            <person name="Fukui M."/>
        </authorList>
    </citation>
    <scope>NUCLEOTIDE SEQUENCE</scope>
    <source>
        <strain evidence="9">45J</strain>
    </source>
</reference>
<dbReference type="PROSITE" id="PS51831">
    <property type="entry name" value="HD"/>
    <property type="match status" value="1"/>
</dbReference>
<protein>
    <submittedName>
        <fullName evidence="9">[protein-PII] uridylyltransferase</fullName>
    </submittedName>
</protein>
<evidence type="ECO:0000313" key="9">
    <source>
        <dbReference type="EMBL" id="GER94674.1"/>
    </source>
</evidence>
<dbReference type="InterPro" id="IPR043519">
    <property type="entry name" value="NT_sf"/>
</dbReference>
<dbReference type="CDD" id="cd05401">
    <property type="entry name" value="NT_GlnE_GlnD_like"/>
    <property type="match status" value="1"/>
</dbReference>
<dbReference type="PIRSF" id="PIRSF006288">
    <property type="entry name" value="PII_uridyltransf"/>
    <property type="match status" value="1"/>
</dbReference>
<sequence>MLNINKLLCNRAYELIKAGNAGMSAACQLAGIVDNLLISTCSEITSRRPELQLAIVAIGGYGRKEIAPYSDIDIMLLAKKRDVVSMDIAQSILYRLWDTGMNISHCFRTLDECIEDAVGDIHTRTSLIEARFLSGNQAVFNEFKQDVYQKLLFKKKKEFVREMLRDIEERHRKYGDSVYLLEPNVKEGRGGIRDVHCISWLLKTSLSTTYVRVNEINGLKNLLPSDNYNHFIKAYDFILKTRISLHHISKRRNDILSFEFQDETAKIMGLKDTKWFMASEIFMRLYYKKAKNIMDTLQRIENICSRQYINFFIPVDVKKITDDFYLSKNEITLKDINLLKNTDKIFEAFYIYSTTLKKFSTQVRDTIKNRFLFINQKTRSSKKAIMHFMNILKGNRVYETLREMHDTGILDRFIPEFGRLRHLVIHEPYHRYTVDEHTLIAIRNLERLKNTRHQKLQYLSDIMRKVKQEILFLSILLHDIGKGIPEKHHEDYGYRMLKGIMERFNIANDDRQKIEFLVKNHIVMSKLTLMRDIDAPETIAQLAEIVENIDNLNALYLMTYADMTAVNPHFWTEWKAYLFHEMYVRTSAYLIGLKKQYLDIHDPKIKEFVKNMPDRYLISNTIDAINTDYYLSISKKEKPIISISERQDGTAELIIIANNMPGLFAKIVGSLGRRGLNIFRARLYTGINGLVIDKILISNWKDMWWHGMGEQVKEDIKEAIFQGHDKTFSLHPFTNLPIYRFAPFIEIDNETSIEYTILELFSHDRLGLLYDISMQLYKYGIDIISAIINTEDGVARDVFYLQCKGNKLDAELVIKVLNSIQIVVLQK</sequence>
<evidence type="ECO:0000256" key="2">
    <source>
        <dbReference type="ARBA" id="ARBA00022695"/>
    </source>
</evidence>
<feature type="domain" description="HD" evidence="8">
    <location>
        <begin position="434"/>
        <end position="552"/>
    </location>
</feature>
<accession>A0A5J4KZJ7</accession>
<dbReference type="AlphaFoldDB" id="A0A5J4KZJ7"/>
<dbReference type="GO" id="GO:0016787">
    <property type="term" value="F:hydrolase activity"/>
    <property type="evidence" value="ECO:0007669"/>
    <property type="project" value="UniProtKB-KW"/>
</dbReference>
<name>A0A5J4KZJ7_9ZZZZ</name>
<dbReference type="InterPro" id="IPR003607">
    <property type="entry name" value="HD/PDEase_dom"/>
</dbReference>
<dbReference type="HAMAP" id="MF_00277">
    <property type="entry name" value="PII_uridylyl_transf"/>
    <property type="match status" value="1"/>
</dbReference>
<dbReference type="InterPro" id="IPR013546">
    <property type="entry name" value="PII_UdlTrfase/GS_AdlTrfase"/>
</dbReference>
<evidence type="ECO:0000259" key="8">
    <source>
        <dbReference type="PROSITE" id="PS51831"/>
    </source>
</evidence>
<organism evidence="9">
    <name type="scientific">hot springs metagenome</name>
    <dbReference type="NCBI Taxonomy" id="433727"/>
    <lineage>
        <taxon>unclassified sequences</taxon>
        <taxon>metagenomes</taxon>
        <taxon>ecological metagenomes</taxon>
    </lineage>
</organism>
<keyword evidence="4" id="KW-0378">Hydrolase</keyword>
<dbReference type="Pfam" id="PF08335">
    <property type="entry name" value="GlnD_UR_UTase"/>
    <property type="match status" value="1"/>
</dbReference>
<dbReference type="SUPFAM" id="SSF81593">
    <property type="entry name" value="Nucleotidyltransferase substrate binding subunit/domain"/>
    <property type="match status" value="1"/>
</dbReference>
<keyword evidence="1 9" id="KW-0808">Transferase</keyword>
<evidence type="ECO:0000256" key="4">
    <source>
        <dbReference type="ARBA" id="ARBA00022801"/>
    </source>
</evidence>
<dbReference type="SUPFAM" id="SSF81891">
    <property type="entry name" value="Poly A polymerase C-terminal region-like"/>
    <property type="match status" value="1"/>
</dbReference>
<comment type="caution">
    <text evidence="9">The sequence shown here is derived from an EMBL/GenBank/DDBJ whole genome shotgun (WGS) entry which is preliminary data.</text>
</comment>
<evidence type="ECO:0000259" key="7">
    <source>
        <dbReference type="PROSITE" id="PS51671"/>
    </source>
</evidence>
<dbReference type="CDD" id="cd00077">
    <property type="entry name" value="HDc"/>
    <property type="match status" value="1"/>
</dbReference>